<dbReference type="Proteomes" id="UP001152888">
    <property type="component" value="Unassembled WGS sequence"/>
</dbReference>
<dbReference type="OrthoDB" id="6368736at2759"/>
<feature type="region of interest" description="Disordered" evidence="1">
    <location>
        <begin position="39"/>
        <end position="60"/>
    </location>
</feature>
<keyword evidence="3" id="KW-1185">Reference proteome</keyword>
<comment type="caution">
    <text evidence="2">The sequence shown here is derived from an EMBL/GenBank/DDBJ whole genome shotgun (WGS) entry which is preliminary data.</text>
</comment>
<organism evidence="2 3">
    <name type="scientific">Acanthoscelides obtectus</name>
    <name type="common">Bean weevil</name>
    <name type="synonym">Bruchus obtectus</name>
    <dbReference type="NCBI Taxonomy" id="200917"/>
    <lineage>
        <taxon>Eukaryota</taxon>
        <taxon>Metazoa</taxon>
        <taxon>Ecdysozoa</taxon>
        <taxon>Arthropoda</taxon>
        <taxon>Hexapoda</taxon>
        <taxon>Insecta</taxon>
        <taxon>Pterygota</taxon>
        <taxon>Neoptera</taxon>
        <taxon>Endopterygota</taxon>
        <taxon>Coleoptera</taxon>
        <taxon>Polyphaga</taxon>
        <taxon>Cucujiformia</taxon>
        <taxon>Chrysomeloidea</taxon>
        <taxon>Chrysomelidae</taxon>
        <taxon>Bruchinae</taxon>
        <taxon>Bruchini</taxon>
        <taxon>Acanthoscelides</taxon>
    </lineage>
</organism>
<evidence type="ECO:0000313" key="3">
    <source>
        <dbReference type="Proteomes" id="UP001152888"/>
    </source>
</evidence>
<name>A0A9P0L3P2_ACAOB</name>
<sequence>MNYAVANSEGVFIREESFEDDDSLIDEYDYHVGQKRRLFESPRGNRSKRRNSNNNEHGDIEDIFYPRDILSKIKGDIDENRGTNADSDLVKKCSKLDDKEWRKMILDVAELVYCNQEMLDFELRTFRTQLMPQTYLRKNLLQKKAEFCLRKLKSTKDDEEISEKLIFEFKRFALETIVNIILFGVARDSDKPDGKYHPLLMVTKTQWLFLKLMFRLEEEGMSNILQLYLQKAENLLYSRCSLSKVEPVTRLYVAVCKIKGDVNRVRKFCCEAFYHTEDLAVTLFYAVLTSWVEIFPMQDDMKCYPIAEVIVQLVHLKTIKKPQYKLHALKLLLNQYYGYPKERADRDEFLKDLVQKYLSNPTKLANFAIRLYCKYTGADWLKEKINDVLKPMVYQVPVGENHFKANVISLLANVCQHLHLGSRDKYMSELRTWFCSLSAGNPPKTIKQSVQYALNMLQKKQAKSEIRAKRRNDASLRDR</sequence>
<protein>
    <submittedName>
        <fullName evidence="2">Uncharacterized protein</fullName>
    </submittedName>
</protein>
<dbReference type="AlphaFoldDB" id="A0A9P0L3P2"/>
<gene>
    <name evidence="2" type="ORF">ACAOBT_LOCUS19476</name>
</gene>
<proteinExistence type="predicted"/>
<evidence type="ECO:0000256" key="1">
    <source>
        <dbReference type="SAM" id="MobiDB-lite"/>
    </source>
</evidence>
<accession>A0A9P0L3P2</accession>
<dbReference type="EMBL" id="CAKOFQ010007079">
    <property type="protein sequence ID" value="CAH1990133.1"/>
    <property type="molecule type" value="Genomic_DNA"/>
</dbReference>
<evidence type="ECO:0000313" key="2">
    <source>
        <dbReference type="EMBL" id="CAH1990133.1"/>
    </source>
</evidence>
<reference evidence="2" key="1">
    <citation type="submission" date="2022-03" db="EMBL/GenBank/DDBJ databases">
        <authorList>
            <person name="Sayadi A."/>
        </authorList>
    </citation>
    <scope>NUCLEOTIDE SEQUENCE</scope>
</reference>